<dbReference type="GO" id="GO:0070988">
    <property type="term" value="P:demethylation"/>
    <property type="evidence" value="ECO:0007669"/>
    <property type="project" value="InterPro"/>
</dbReference>
<dbReference type="SUPFAM" id="SSF51197">
    <property type="entry name" value="Clavaminate synthase-like"/>
    <property type="match status" value="1"/>
</dbReference>
<dbReference type="PROSITE" id="PS51471">
    <property type="entry name" value="FE2OG_OXY"/>
    <property type="match status" value="1"/>
</dbReference>
<evidence type="ECO:0000313" key="4">
    <source>
        <dbReference type="Proteomes" id="UP000886520"/>
    </source>
</evidence>
<dbReference type="SUPFAM" id="SSF54928">
    <property type="entry name" value="RNA-binding domain, RBD"/>
    <property type="match status" value="1"/>
</dbReference>
<dbReference type="GO" id="GO:0032451">
    <property type="term" value="F:demethylase activity"/>
    <property type="evidence" value="ECO:0007669"/>
    <property type="project" value="TreeGrafter"/>
</dbReference>
<dbReference type="AlphaFoldDB" id="A0A9D4ZDN3"/>
<dbReference type="CDD" id="cd00590">
    <property type="entry name" value="RRM_SF"/>
    <property type="match status" value="1"/>
</dbReference>
<dbReference type="InterPro" id="IPR005123">
    <property type="entry name" value="Oxoglu/Fe-dep_dioxygenase_dom"/>
</dbReference>
<dbReference type="InterPro" id="IPR035979">
    <property type="entry name" value="RBD_domain_sf"/>
</dbReference>
<dbReference type="InterPro" id="IPR027450">
    <property type="entry name" value="AlkB-like"/>
</dbReference>
<comment type="similarity">
    <text evidence="1">Belongs to the alkB family.</text>
</comment>
<accession>A0A9D4ZDN3</accession>
<dbReference type="PANTHER" id="PTHR12463:SF1">
    <property type="entry name" value="2-OXOGLUTARATE AND FE-DEPENDENT OXYGENASE FAMILY PROTEIN"/>
    <property type="match status" value="1"/>
</dbReference>
<dbReference type="Gene3D" id="3.30.70.330">
    <property type="match status" value="1"/>
</dbReference>
<dbReference type="Gene3D" id="2.60.120.590">
    <property type="entry name" value="Alpha-ketoglutarate-dependent dioxygenase AlkB-like"/>
    <property type="match status" value="1"/>
</dbReference>
<dbReference type="PANTHER" id="PTHR12463">
    <property type="entry name" value="OXYGENASE-RELATED"/>
    <property type="match status" value="1"/>
</dbReference>
<dbReference type="FunFam" id="2.60.120.590:FF:000018">
    <property type="entry name" value="ALKylated DNA repair protein AlkB homolog"/>
    <property type="match status" value="1"/>
</dbReference>
<evidence type="ECO:0000259" key="2">
    <source>
        <dbReference type="PROSITE" id="PS51471"/>
    </source>
</evidence>
<dbReference type="InterPro" id="IPR032857">
    <property type="entry name" value="ALKBH4"/>
</dbReference>
<dbReference type="EMBL" id="JABFUD020000016">
    <property type="protein sequence ID" value="KAI5068786.1"/>
    <property type="molecule type" value="Genomic_DNA"/>
</dbReference>
<dbReference type="OrthoDB" id="271595at2759"/>
<dbReference type="GO" id="GO:0016491">
    <property type="term" value="F:oxidoreductase activity"/>
    <property type="evidence" value="ECO:0007669"/>
    <property type="project" value="TreeGrafter"/>
</dbReference>
<evidence type="ECO:0000313" key="3">
    <source>
        <dbReference type="EMBL" id="KAI5068786.1"/>
    </source>
</evidence>
<dbReference type="Proteomes" id="UP000886520">
    <property type="component" value="Chromosome 16"/>
</dbReference>
<dbReference type="InterPro" id="IPR037151">
    <property type="entry name" value="AlkB-like_sf"/>
</dbReference>
<keyword evidence="4" id="KW-1185">Reference proteome</keyword>
<name>A0A9D4ZDN3_ADICA</name>
<dbReference type="InterPro" id="IPR012677">
    <property type="entry name" value="Nucleotide-bd_a/b_plait_sf"/>
</dbReference>
<sequence length="353" mass="39549">MEFAKPGSRSSPSPHLFVANCGPALDLGLPIIARAFSTFGPVTHLQLADASGCRVIVSFHEVAHAQAAREALDGFPCAVLNNRILHIQFSAARKPSTVKEPSPVFEEASEIGIPGLCLFKNFVEKLEEQELLAAVDEQPWQALSKRRVQHYGYEFQYKIRNVDIMQNMGKLPKFTDCILKRISALPELITAEEVSMPLDQLTVNEYPPGVGLSPHIDTHSAFEGAIVCLSLAGPCLMEFRKYETETDSDASGLGHIGVCEDPESISSLNGQRNAKIQRCPIQCRPIFLPERSLLVLLGEARYRWHHYIPHHKVDFVNGRKVQRKERRVSFTFRKVRRGPCHCIFRSVCDSQMC</sequence>
<dbReference type="GO" id="GO:0003676">
    <property type="term" value="F:nucleic acid binding"/>
    <property type="evidence" value="ECO:0007669"/>
    <property type="project" value="InterPro"/>
</dbReference>
<comment type="caution">
    <text evidence="3">The sequence shown here is derived from an EMBL/GenBank/DDBJ whole genome shotgun (WGS) entry which is preliminary data.</text>
</comment>
<gene>
    <name evidence="3" type="ORF">GOP47_0017131</name>
</gene>
<proteinExistence type="inferred from homology"/>
<protein>
    <recommendedName>
        <fullName evidence="2">Fe2OG dioxygenase domain-containing protein</fullName>
    </recommendedName>
</protein>
<dbReference type="Pfam" id="PF13532">
    <property type="entry name" value="2OG-FeII_Oxy_2"/>
    <property type="match status" value="1"/>
</dbReference>
<reference evidence="3" key="1">
    <citation type="submission" date="2021-01" db="EMBL/GenBank/DDBJ databases">
        <title>Adiantum capillus-veneris genome.</title>
        <authorList>
            <person name="Fang Y."/>
            <person name="Liao Q."/>
        </authorList>
    </citation>
    <scope>NUCLEOTIDE SEQUENCE</scope>
    <source>
        <strain evidence="3">H3</strain>
        <tissue evidence="3">Leaf</tissue>
    </source>
</reference>
<feature type="domain" description="Fe2OG dioxygenase" evidence="2">
    <location>
        <begin position="197"/>
        <end position="336"/>
    </location>
</feature>
<organism evidence="3 4">
    <name type="scientific">Adiantum capillus-veneris</name>
    <name type="common">Maidenhair fern</name>
    <dbReference type="NCBI Taxonomy" id="13818"/>
    <lineage>
        <taxon>Eukaryota</taxon>
        <taxon>Viridiplantae</taxon>
        <taxon>Streptophyta</taxon>
        <taxon>Embryophyta</taxon>
        <taxon>Tracheophyta</taxon>
        <taxon>Polypodiopsida</taxon>
        <taxon>Polypodiidae</taxon>
        <taxon>Polypodiales</taxon>
        <taxon>Pteridineae</taxon>
        <taxon>Pteridaceae</taxon>
        <taxon>Vittarioideae</taxon>
        <taxon>Adiantum</taxon>
    </lineage>
</organism>
<evidence type="ECO:0000256" key="1">
    <source>
        <dbReference type="ARBA" id="ARBA00007879"/>
    </source>
</evidence>